<keyword evidence="2" id="KW-1185">Reference proteome</keyword>
<evidence type="ECO:0000313" key="1">
    <source>
        <dbReference type="EMBL" id="CAG8843615.1"/>
    </source>
</evidence>
<feature type="non-terminal residue" evidence="1">
    <location>
        <position position="285"/>
    </location>
</feature>
<dbReference type="Proteomes" id="UP000789901">
    <property type="component" value="Unassembled WGS sequence"/>
</dbReference>
<accession>A0ABN7X115</accession>
<dbReference type="EMBL" id="CAJVQB010073008">
    <property type="protein sequence ID" value="CAG8843615.1"/>
    <property type="molecule type" value="Genomic_DNA"/>
</dbReference>
<protein>
    <submittedName>
        <fullName evidence="1">24573_t:CDS:1</fullName>
    </submittedName>
</protein>
<sequence length="285" mass="32337">KIPPNSTILTPRPVTSIMNDTSRLDSYKTFSTPYNSKDNSISPKILINPPLNTSIYEPQLHLAREYVFPRFAQKNLRQQQEKIKGLRSRSRVQIKRNKSSSNLGIMEEEEVLPIAACKVPYSIVNSISNKDADITCGQLLTIKNNGSNKVSKGEEVDNYYFGEYNSTSENLVGKLSFGKDMDKKVPYKIDVKMSEPSEEGKGIETIGLKKKGISENEDIDEDKNDDCWDSDNETVVEDYKKSVEVENVCNKVWEERVAALVGKKKKKIFHSQEALDEVCEAWLEK</sequence>
<feature type="non-terminal residue" evidence="1">
    <location>
        <position position="1"/>
    </location>
</feature>
<comment type="caution">
    <text evidence="1">The sequence shown here is derived from an EMBL/GenBank/DDBJ whole genome shotgun (WGS) entry which is preliminary data.</text>
</comment>
<name>A0ABN7X115_GIGMA</name>
<proteinExistence type="predicted"/>
<organism evidence="1 2">
    <name type="scientific">Gigaspora margarita</name>
    <dbReference type="NCBI Taxonomy" id="4874"/>
    <lineage>
        <taxon>Eukaryota</taxon>
        <taxon>Fungi</taxon>
        <taxon>Fungi incertae sedis</taxon>
        <taxon>Mucoromycota</taxon>
        <taxon>Glomeromycotina</taxon>
        <taxon>Glomeromycetes</taxon>
        <taxon>Diversisporales</taxon>
        <taxon>Gigasporaceae</taxon>
        <taxon>Gigaspora</taxon>
    </lineage>
</organism>
<evidence type="ECO:0000313" key="2">
    <source>
        <dbReference type="Proteomes" id="UP000789901"/>
    </source>
</evidence>
<reference evidence="1 2" key="1">
    <citation type="submission" date="2021-06" db="EMBL/GenBank/DDBJ databases">
        <authorList>
            <person name="Kallberg Y."/>
            <person name="Tangrot J."/>
            <person name="Rosling A."/>
        </authorList>
    </citation>
    <scope>NUCLEOTIDE SEQUENCE [LARGE SCALE GENOMIC DNA]</scope>
    <source>
        <strain evidence="1 2">120-4 pot B 10/14</strain>
    </source>
</reference>
<gene>
    <name evidence="1" type="ORF">GMARGA_LOCUS36635</name>
</gene>